<dbReference type="InterPro" id="IPR000073">
    <property type="entry name" value="AB_hydrolase_1"/>
</dbReference>
<dbReference type="EMBL" id="CP096040">
    <property type="protein sequence ID" value="USQ95422.1"/>
    <property type="molecule type" value="Genomic_DNA"/>
</dbReference>
<keyword evidence="3" id="KW-0378">Hydrolase</keyword>
<sequence>MRHWISSAALGAVFLCSAVARAEQPAAPAHAASAFAPTSAQAKLLVKAERAGAQDLSASAAPAGGMILKGTLEGRAFVLAIPATWRGEIMLFGQGYATPGSAPTVPMDLLAKDPGGGLFNHLYDEGVASGVAAFDKSGIATESGAKNTMRLRALAATLGGERFYAVGGSMGGSIVMALIDRYPTAFSGAVAMCGVTQGWRPLIQQLTDMRGAYDILTAGTPYALPGEKDLTRSALPVTPPAGDATPGDAFREAQKMRLLTPIFGLFLAAKANPAGPEARIIQQVAAIGGFTPDPAALGAPLSAAALGMDDIIATMGGLPIGNRARVYAPPEMTPDEAADFNRKMQRYDADAAAVAYARAWHETSGTFEIPLVTAHQTIDALVPFSQSEGLGRVVAEAGNSGRLAQYALEPTRVPLPEGLEGFTHCGFSPGQNIAAFEAMRDWVRSGKKPGADAVR</sequence>
<dbReference type="SUPFAM" id="SSF53474">
    <property type="entry name" value="alpha/beta-Hydrolases"/>
    <property type="match status" value="1"/>
</dbReference>
<evidence type="ECO:0000313" key="3">
    <source>
        <dbReference type="EMBL" id="USQ95422.1"/>
    </source>
</evidence>
<organism evidence="3 4">
    <name type="scientific">Caulobacter segnis</name>
    <dbReference type="NCBI Taxonomy" id="88688"/>
    <lineage>
        <taxon>Bacteria</taxon>
        <taxon>Pseudomonadati</taxon>
        <taxon>Pseudomonadota</taxon>
        <taxon>Alphaproteobacteria</taxon>
        <taxon>Caulobacterales</taxon>
        <taxon>Caulobacteraceae</taxon>
        <taxon>Caulobacter</taxon>
    </lineage>
</organism>
<dbReference type="GO" id="GO:0016787">
    <property type="term" value="F:hydrolase activity"/>
    <property type="evidence" value="ECO:0007669"/>
    <property type="project" value="UniProtKB-KW"/>
</dbReference>
<dbReference type="Gene3D" id="3.40.50.1820">
    <property type="entry name" value="alpha/beta hydrolase"/>
    <property type="match status" value="1"/>
</dbReference>
<evidence type="ECO:0000259" key="2">
    <source>
        <dbReference type="Pfam" id="PF00561"/>
    </source>
</evidence>
<feature type="chain" id="PRO_5046171961" evidence="1">
    <location>
        <begin position="23"/>
        <end position="455"/>
    </location>
</feature>
<dbReference type="Pfam" id="PF00561">
    <property type="entry name" value="Abhydrolase_1"/>
    <property type="match status" value="1"/>
</dbReference>
<feature type="domain" description="AB hydrolase-1" evidence="2">
    <location>
        <begin position="153"/>
        <end position="203"/>
    </location>
</feature>
<feature type="signal peptide" evidence="1">
    <location>
        <begin position="1"/>
        <end position="22"/>
    </location>
</feature>
<reference evidence="3 4" key="1">
    <citation type="submission" date="2022-04" db="EMBL/GenBank/DDBJ databases">
        <title>Genome sequence of soybean root-associated Caulobacter segnis RL271.</title>
        <authorList>
            <person name="Longley R."/>
            <person name="Bonito G."/>
            <person name="Trigodet F."/>
            <person name="Crosson S."/>
            <person name="Fiebig A."/>
        </authorList>
    </citation>
    <scope>NUCLEOTIDE SEQUENCE [LARGE SCALE GENOMIC DNA]</scope>
    <source>
        <strain evidence="3 4">RL271</strain>
    </source>
</reference>
<keyword evidence="1" id="KW-0732">Signal</keyword>
<evidence type="ECO:0000256" key="1">
    <source>
        <dbReference type="SAM" id="SignalP"/>
    </source>
</evidence>
<accession>A0ABY4ZRJ3</accession>
<name>A0ABY4ZRJ3_9CAUL</name>
<dbReference type="Proteomes" id="UP001057520">
    <property type="component" value="Chromosome"/>
</dbReference>
<proteinExistence type="predicted"/>
<keyword evidence="4" id="KW-1185">Reference proteome</keyword>
<evidence type="ECO:0000313" key="4">
    <source>
        <dbReference type="Proteomes" id="UP001057520"/>
    </source>
</evidence>
<gene>
    <name evidence="3" type="ORF">MZV50_23210</name>
</gene>
<dbReference type="InterPro" id="IPR029058">
    <property type="entry name" value="AB_hydrolase_fold"/>
</dbReference>
<protein>
    <submittedName>
        <fullName evidence="3">Alpha/beta hydrolase</fullName>
    </submittedName>
</protein>